<dbReference type="SMART" id="SM00028">
    <property type="entry name" value="TPR"/>
    <property type="match status" value="2"/>
</dbReference>
<feature type="domain" description="NACHT" evidence="6">
    <location>
        <begin position="908"/>
        <end position="1044"/>
    </location>
</feature>
<keyword evidence="2" id="KW-0677">Repeat</keyword>
<feature type="region of interest" description="Disordered" evidence="5">
    <location>
        <begin position="342"/>
        <end position="363"/>
    </location>
</feature>
<feature type="coiled-coil region" evidence="4">
    <location>
        <begin position="422"/>
        <end position="449"/>
    </location>
</feature>
<gene>
    <name evidence="7" type="ORF">GUITHDRAFT_132680</name>
</gene>
<dbReference type="InterPro" id="IPR027417">
    <property type="entry name" value="P-loop_NTPase"/>
</dbReference>
<name>L1JZD7_GUITC</name>
<dbReference type="Pfam" id="PF13424">
    <property type="entry name" value="TPR_12"/>
    <property type="match status" value="1"/>
</dbReference>
<evidence type="ECO:0000256" key="4">
    <source>
        <dbReference type="SAM" id="Coils"/>
    </source>
</evidence>
<dbReference type="InterPro" id="IPR051191">
    <property type="entry name" value="DCAF12"/>
</dbReference>
<dbReference type="InterPro" id="IPR011990">
    <property type="entry name" value="TPR-like_helical_dom_sf"/>
</dbReference>
<keyword evidence="9" id="KW-1185">Reference proteome</keyword>
<evidence type="ECO:0000313" key="9">
    <source>
        <dbReference type="Proteomes" id="UP000011087"/>
    </source>
</evidence>
<dbReference type="PANTHER" id="PTHR19860:SF40">
    <property type="entry name" value="WD40 REPEAT-CONTAINING PROTEIN"/>
    <property type="match status" value="1"/>
</dbReference>
<dbReference type="GeneID" id="17310559"/>
<dbReference type="OrthoDB" id="2325716at2759"/>
<evidence type="ECO:0000256" key="1">
    <source>
        <dbReference type="ARBA" id="ARBA00004229"/>
    </source>
</evidence>
<dbReference type="EnsemblProtists" id="EKX53570">
    <property type="protein sequence ID" value="EKX53570"/>
    <property type="gene ID" value="GUITHDRAFT_132680"/>
</dbReference>
<evidence type="ECO:0000313" key="8">
    <source>
        <dbReference type="EnsemblProtists" id="EKX53570"/>
    </source>
</evidence>
<dbReference type="Gene3D" id="1.20.5.190">
    <property type="match status" value="1"/>
</dbReference>
<dbReference type="PANTHER" id="PTHR19860">
    <property type="entry name" value="DDB1- AND CUL4-ASSOCIATED FACTOR 12-RELATED"/>
    <property type="match status" value="1"/>
</dbReference>
<dbReference type="HOGENOM" id="CLU_243072_0_0_1"/>
<sequence length="1634" mass="188281">MGAAQSIAHVRNREARIRELESTVQELELQREEYRKLKIVADAEKKNLARQGLLVRENAARDRESKAIAEGQSQVDRSFMEAQYARSRASEQRALAELADLKSRYDILLLEHQALDMRRQAEHDQAVSNMRQAANTRLFSVLSLLENFNKSLDVLYEEIMQLRQDRTDFAKKCVNLCEKMNFKQVKVDSTLEFFECENALEEEKKRDRSILSMQAIEFLLSDDTIAKPLQAYLKASEDAKTQLLQSCSNLPDGAGELVPESSGLQDDKTREKIEFVDAKLKLNRRFEDLQTDTDRIALEKSVVTELSMSLGISQERFEVERFSRGSIIIHFSILPQKKEDAPFGRPLERRSSQLERKSSMLERRSSQLERRTSMLVKEELDSGFIAMILKDMVNDPSSRLRRGLVLSSCTEFSWMAAPEIPAREAKREIKRLEVEIEEVSKYLRAIKQQKEDQAEVLRRAVHASIEIQRVYRGMQGRVKVRRIHMAIEAADTLQRVWRGHVARVQFMKMKEAMDMKNEREREALLREAASLEKMQAVALRELAEAKQRYNERRNIKYGYSSSVAETSMKPKKRTRVSMEEKTRWWEAYQNEKLRDAQEILSQDMKNNDHSMCFVPEEGFSLNYHVRPLIFTTYQDFREERMLLLNESFPSLHQMCCDRGVAFCPVDPFLQIYDQTTQGRGPQAWQWVGFGEEAMLDDELVQSKSMLMCSMEDVKETNVWLFFVGGRYGWVPPAPLLRQAKQKIEWAREFYEESGMENSSLGEVMYTAIVVNRMDEISTKLKGRTFFFLRDDTYGDAFAQEMAKRFVEDDQQVVKQLEKFKESIRILPKGILTFDNYRDPIFAVRQATEWLQKSIKLTFPVLANNYESHRDRLCHSSLALSKRSPFIQQEELFDVLDAHIDPRQNMLEPIVLVGEGGSGKTTLLSKYLELSRGKLPQAMWFAHFIGCSSGSSDYQRLCVNLQQALKDRFSLQIEVNKKLLAEKMSKELSQWLSAAASKGIVILFIDALDAIDDTYDGSPPLTWLPKKFPARTRVILTCREGAAAEEIRARGWKVHQMPSWTKEAALLLAEQHLQQRSQWTDVADISLGPQRLDRIVAHPPCSNPLHLRYMVDELCREHQATKINPKDLQVGCELEWQLLFRANDVWALLDYVLHRWERQFDTARCPQLVRRVCSLLWGSCWGLSEYELLCMMPDVPRVVLMTFLESTKFTWIRYSGYILIGHSSMRDAIQRRFVPGPQEQREVHRRLGETTLVLQLLKHLQGGFWRSLPPSRRKLEEEIYHWRRSEQWANLMGVCSDMSKFPLLFEEDDAGTLHCDLRRCVREADKHIDAYKAGEGARERKVTSRTGAAGWVEALERIGVLLAKFLGEMGRNKEATEMYETILNQPAQGLQGSTETQHQVAELRYVDRSPISLDATAGTAERSFVLVNKAQDQFKYAFEALKELLVHDEREVEGITKDQTISQEEKDVALSQAELTLTKARTSFTAVLCKLGRLEYLAGDFESSQLHFEQAASFADQHLNPTHPLIAEALLGLGDLLFQRGRYEDAERATRRSMSIRQINLGGGHPLFAESIDSLAKIMEATGRKFEFDQLTARSAKIMSEHAVETASLTRQSTRVVQEDLEGSSMFGSIRKDVY</sequence>
<dbReference type="eggNOG" id="KOG3602">
    <property type="taxonomic scope" value="Eukaryota"/>
</dbReference>
<dbReference type="Gene3D" id="1.25.40.10">
    <property type="entry name" value="Tetratricopeptide repeat domain"/>
    <property type="match status" value="1"/>
</dbReference>
<evidence type="ECO:0000256" key="3">
    <source>
        <dbReference type="PROSITE-ProRule" id="PRU00339"/>
    </source>
</evidence>
<dbReference type="InterPro" id="IPR000048">
    <property type="entry name" value="IQ_motif_EF-hand-BS"/>
</dbReference>
<accession>L1JZD7</accession>
<evidence type="ECO:0000259" key="6">
    <source>
        <dbReference type="Pfam" id="PF05729"/>
    </source>
</evidence>
<dbReference type="EMBL" id="JH992969">
    <property type="protein sequence ID" value="EKX53570.1"/>
    <property type="molecule type" value="Genomic_DNA"/>
</dbReference>
<feature type="coiled-coil region" evidence="4">
    <location>
        <begin position="10"/>
        <end position="47"/>
    </location>
</feature>
<dbReference type="SUPFAM" id="SSF52540">
    <property type="entry name" value="P-loop containing nucleoside triphosphate hydrolases"/>
    <property type="match status" value="1"/>
</dbReference>
<dbReference type="GO" id="GO:0080008">
    <property type="term" value="C:Cul4-RING E3 ubiquitin ligase complex"/>
    <property type="evidence" value="ECO:0007669"/>
    <property type="project" value="TreeGrafter"/>
</dbReference>
<organism evidence="7">
    <name type="scientific">Guillardia theta (strain CCMP2712)</name>
    <name type="common">Cryptophyte</name>
    <dbReference type="NCBI Taxonomy" id="905079"/>
    <lineage>
        <taxon>Eukaryota</taxon>
        <taxon>Cryptophyceae</taxon>
        <taxon>Pyrenomonadales</taxon>
        <taxon>Geminigeraceae</taxon>
        <taxon>Guillardia</taxon>
    </lineage>
</organism>
<keyword evidence="4" id="KW-0175">Coiled coil</keyword>
<reference evidence="7 9" key="1">
    <citation type="journal article" date="2012" name="Nature">
        <title>Algal genomes reveal evolutionary mosaicism and the fate of nucleomorphs.</title>
        <authorList>
            <consortium name="DOE Joint Genome Institute"/>
            <person name="Curtis B.A."/>
            <person name="Tanifuji G."/>
            <person name="Burki F."/>
            <person name="Gruber A."/>
            <person name="Irimia M."/>
            <person name="Maruyama S."/>
            <person name="Arias M.C."/>
            <person name="Ball S.G."/>
            <person name="Gile G.H."/>
            <person name="Hirakawa Y."/>
            <person name="Hopkins J.F."/>
            <person name="Kuo A."/>
            <person name="Rensing S.A."/>
            <person name="Schmutz J."/>
            <person name="Symeonidi A."/>
            <person name="Elias M."/>
            <person name="Eveleigh R.J."/>
            <person name="Herman E.K."/>
            <person name="Klute M.J."/>
            <person name="Nakayama T."/>
            <person name="Obornik M."/>
            <person name="Reyes-Prieto A."/>
            <person name="Armbrust E.V."/>
            <person name="Aves S.J."/>
            <person name="Beiko R.G."/>
            <person name="Coutinho P."/>
            <person name="Dacks J.B."/>
            <person name="Durnford D.G."/>
            <person name="Fast N.M."/>
            <person name="Green B.R."/>
            <person name="Grisdale C.J."/>
            <person name="Hempel F."/>
            <person name="Henrissat B."/>
            <person name="Hoppner M.P."/>
            <person name="Ishida K."/>
            <person name="Kim E."/>
            <person name="Koreny L."/>
            <person name="Kroth P.G."/>
            <person name="Liu Y."/>
            <person name="Malik S.B."/>
            <person name="Maier U.G."/>
            <person name="McRose D."/>
            <person name="Mock T."/>
            <person name="Neilson J.A."/>
            <person name="Onodera N.T."/>
            <person name="Poole A.M."/>
            <person name="Pritham E.J."/>
            <person name="Richards T.A."/>
            <person name="Rocap G."/>
            <person name="Roy S.W."/>
            <person name="Sarai C."/>
            <person name="Schaack S."/>
            <person name="Shirato S."/>
            <person name="Slamovits C.H."/>
            <person name="Spencer D.F."/>
            <person name="Suzuki S."/>
            <person name="Worden A.Z."/>
            <person name="Zauner S."/>
            <person name="Barry K."/>
            <person name="Bell C."/>
            <person name="Bharti A.K."/>
            <person name="Crow J.A."/>
            <person name="Grimwood J."/>
            <person name="Kramer R."/>
            <person name="Lindquist E."/>
            <person name="Lucas S."/>
            <person name="Salamov A."/>
            <person name="McFadden G.I."/>
            <person name="Lane C.E."/>
            <person name="Keeling P.J."/>
            <person name="Gray M.W."/>
            <person name="Grigoriev I.V."/>
            <person name="Archibald J.M."/>
        </authorList>
    </citation>
    <scope>NUCLEOTIDE SEQUENCE</scope>
    <source>
        <strain evidence="7 9">CCMP2712</strain>
    </source>
</reference>
<reference evidence="9" key="2">
    <citation type="submission" date="2012-11" db="EMBL/GenBank/DDBJ databases">
        <authorList>
            <person name="Kuo A."/>
            <person name="Curtis B.A."/>
            <person name="Tanifuji G."/>
            <person name="Burki F."/>
            <person name="Gruber A."/>
            <person name="Irimia M."/>
            <person name="Maruyama S."/>
            <person name="Arias M.C."/>
            <person name="Ball S.G."/>
            <person name="Gile G.H."/>
            <person name="Hirakawa Y."/>
            <person name="Hopkins J.F."/>
            <person name="Rensing S.A."/>
            <person name="Schmutz J."/>
            <person name="Symeonidi A."/>
            <person name="Elias M."/>
            <person name="Eveleigh R.J."/>
            <person name="Herman E.K."/>
            <person name="Klute M.J."/>
            <person name="Nakayama T."/>
            <person name="Obornik M."/>
            <person name="Reyes-Prieto A."/>
            <person name="Armbrust E.V."/>
            <person name="Aves S.J."/>
            <person name="Beiko R.G."/>
            <person name="Coutinho P."/>
            <person name="Dacks J.B."/>
            <person name="Durnford D.G."/>
            <person name="Fast N.M."/>
            <person name="Green B.R."/>
            <person name="Grisdale C."/>
            <person name="Hempe F."/>
            <person name="Henrissat B."/>
            <person name="Hoppner M.P."/>
            <person name="Ishida K.-I."/>
            <person name="Kim E."/>
            <person name="Koreny L."/>
            <person name="Kroth P.G."/>
            <person name="Liu Y."/>
            <person name="Malik S.-B."/>
            <person name="Maier U.G."/>
            <person name="McRose D."/>
            <person name="Mock T."/>
            <person name="Neilson J.A."/>
            <person name="Onodera N.T."/>
            <person name="Poole A.M."/>
            <person name="Pritham E.J."/>
            <person name="Richards T.A."/>
            <person name="Rocap G."/>
            <person name="Roy S.W."/>
            <person name="Sarai C."/>
            <person name="Schaack S."/>
            <person name="Shirato S."/>
            <person name="Slamovits C.H."/>
            <person name="Spencer D.F."/>
            <person name="Suzuki S."/>
            <person name="Worden A.Z."/>
            <person name="Zauner S."/>
            <person name="Barry K."/>
            <person name="Bell C."/>
            <person name="Bharti A.K."/>
            <person name="Crow J.A."/>
            <person name="Grimwood J."/>
            <person name="Kramer R."/>
            <person name="Lindquist E."/>
            <person name="Lucas S."/>
            <person name="Salamov A."/>
            <person name="McFadden G.I."/>
            <person name="Lane C.E."/>
            <person name="Keeling P.J."/>
            <person name="Gray M.W."/>
            <person name="Grigoriev I.V."/>
            <person name="Archibald J.M."/>
        </authorList>
    </citation>
    <scope>NUCLEOTIDE SEQUENCE</scope>
    <source>
        <strain evidence="9">CCMP2712</strain>
    </source>
</reference>
<dbReference type="Pfam" id="PF05729">
    <property type="entry name" value="NACHT"/>
    <property type="match status" value="1"/>
</dbReference>
<dbReference type="RefSeq" id="XP_005840550.1">
    <property type="nucleotide sequence ID" value="XM_005840493.1"/>
</dbReference>
<evidence type="ECO:0000256" key="5">
    <source>
        <dbReference type="SAM" id="MobiDB-lite"/>
    </source>
</evidence>
<dbReference type="InterPro" id="IPR019734">
    <property type="entry name" value="TPR_rpt"/>
</dbReference>
<dbReference type="OMA" id="YFRDPYY"/>
<reference evidence="8" key="3">
    <citation type="submission" date="2015-06" db="UniProtKB">
        <authorList>
            <consortium name="EnsemblProtists"/>
        </authorList>
    </citation>
    <scope>IDENTIFICATION</scope>
</reference>
<dbReference type="SUPFAM" id="SSF48452">
    <property type="entry name" value="TPR-like"/>
    <property type="match status" value="1"/>
</dbReference>
<dbReference type="GO" id="GO:0009507">
    <property type="term" value="C:chloroplast"/>
    <property type="evidence" value="ECO:0007669"/>
    <property type="project" value="UniProtKB-SubCell"/>
</dbReference>
<dbReference type="PaxDb" id="55529-EKX53570"/>
<keyword evidence="3" id="KW-0802">TPR repeat</keyword>
<evidence type="ECO:0000313" key="7">
    <source>
        <dbReference type="EMBL" id="EKX53570.1"/>
    </source>
</evidence>
<proteinExistence type="predicted"/>
<dbReference type="Proteomes" id="UP000011087">
    <property type="component" value="Unassembled WGS sequence"/>
</dbReference>
<dbReference type="Pfam" id="PF00612">
    <property type="entry name" value="IQ"/>
    <property type="match status" value="1"/>
</dbReference>
<feature type="repeat" description="TPR" evidence="3">
    <location>
        <begin position="1526"/>
        <end position="1559"/>
    </location>
</feature>
<dbReference type="STRING" id="905079.L1JZD7"/>
<comment type="subcellular location">
    <subcellularLocation>
        <location evidence="1">Plastid</location>
        <location evidence="1">Chloroplast</location>
    </subcellularLocation>
</comment>
<dbReference type="KEGG" id="gtt:GUITHDRAFT_132680"/>
<evidence type="ECO:0000256" key="2">
    <source>
        <dbReference type="ARBA" id="ARBA00022737"/>
    </source>
</evidence>
<dbReference type="PROSITE" id="PS50096">
    <property type="entry name" value="IQ"/>
    <property type="match status" value="2"/>
</dbReference>
<dbReference type="PROSITE" id="PS50005">
    <property type="entry name" value="TPR"/>
    <property type="match status" value="1"/>
</dbReference>
<dbReference type="InterPro" id="IPR007111">
    <property type="entry name" value="NACHT_NTPase"/>
</dbReference>
<protein>
    <recommendedName>
        <fullName evidence="6">NACHT domain-containing protein</fullName>
    </recommendedName>
</protein>
<dbReference type="SMART" id="SM00015">
    <property type="entry name" value="IQ"/>
    <property type="match status" value="2"/>
</dbReference>
<dbReference type="Gene3D" id="3.40.50.300">
    <property type="entry name" value="P-loop containing nucleotide triphosphate hydrolases"/>
    <property type="match status" value="1"/>
</dbReference>